<dbReference type="InterPro" id="IPR012914">
    <property type="entry name" value="PucR_dom"/>
</dbReference>
<dbReference type="AlphaFoldDB" id="A0A839QHP5"/>
<dbReference type="Proteomes" id="UP000550501">
    <property type="component" value="Unassembled WGS sequence"/>
</dbReference>
<feature type="domain" description="CdaR GGDEF-like" evidence="4">
    <location>
        <begin position="276"/>
        <end position="413"/>
    </location>
</feature>
<reference evidence="5 6" key="1">
    <citation type="submission" date="2020-08" db="EMBL/GenBank/DDBJ databases">
        <title>The Agave Microbiome: Exploring the role of microbial communities in plant adaptations to desert environments.</title>
        <authorList>
            <person name="Partida-Martinez L.P."/>
        </authorList>
    </citation>
    <scope>NUCLEOTIDE SEQUENCE [LARGE SCALE GENOMIC DNA]</scope>
    <source>
        <strain evidence="5 6">AT2.18</strain>
    </source>
</reference>
<dbReference type="Pfam" id="PF17853">
    <property type="entry name" value="GGDEF_2"/>
    <property type="match status" value="1"/>
</dbReference>
<dbReference type="EMBL" id="JACHVU010000019">
    <property type="protein sequence ID" value="MBB2993596.1"/>
    <property type="molecule type" value="Genomic_DNA"/>
</dbReference>
<organism evidence="5 6">
    <name type="scientific">Mycolicibacterium iranicum</name>
    <name type="common">Mycobacterium iranicum</name>
    <dbReference type="NCBI Taxonomy" id="912594"/>
    <lineage>
        <taxon>Bacteria</taxon>
        <taxon>Bacillati</taxon>
        <taxon>Actinomycetota</taxon>
        <taxon>Actinomycetes</taxon>
        <taxon>Mycobacteriales</taxon>
        <taxon>Mycobacteriaceae</taxon>
        <taxon>Mycolicibacterium</taxon>
    </lineage>
</organism>
<evidence type="ECO:0000313" key="5">
    <source>
        <dbReference type="EMBL" id="MBB2993596.1"/>
    </source>
</evidence>
<proteinExistence type="inferred from homology"/>
<dbReference type="Pfam" id="PF13556">
    <property type="entry name" value="HTH_30"/>
    <property type="match status" value="1"/>
</dbReference>
<comment type="caution">
    <text evidence="5">The sequence shown here is derived from an EMBL/GenBank/DDBJ whole genome shotgun (WGS) entry which is preliminary data.</text>
</comment>
<comment type="similarity">
    <text evidence="1">Belongs to the CdaR family.</text>
</comment>
<evidence type="ECO:0000259" key="4">
    <source>
        <dbReference type="Pfam" id="PF17853"/>
    </source>
</evidence>
<evidence type="ECO:0000259" key="2">
    <source>
        <dbReference type="Pfam" id="PF07905"/>
    </source>
</evidence>
<evidence type="ECO:0000256" key="1">
    <source>
        <dbReference type="ARBA" id="ARBA00006754"/>
    </source>
</evidence>
<dbReference type="Pfam" id="PF07905">
    <property type="entry name" value="PucR"/>
    <property type="match status" value="1"/>
</dbReference>
<feature type="domain" description="PucR C-terminal helix-turn-helix" evidence="3">
    <location>
        <begin position="467"/>
        <end position="522"/>
    </location>
</feature>
<dbReference type="InterPro" id="IPR025736">
    <property type="entry name" value="PucR_C-HTH_dom"/>
</dbReference>
<feature type="domain" description="Purine catabolism PurC-like" evidence="2">
    <location>
        <begin position="7"/>
        <end position="124"/>
    </location>
</feature>
<name>A0A839QHP5_MYCIR</name>
<dbReference type="InterPro" id="IPR051448">
    <property type="entry name" value="CdaR-like_regulators"/>
</dbReference>
<dbReference type="Gene3D" id="1.10.10.2840">
    <property type="entry name" value="PucR C-terminal helix-turn-helix domain"/>
    <property type="match status" value="1"/>
</dbReference>
<accession>A0A839QHP5</accession>
<dbReference type="InterPro" id="IPR041522">
    <property type="entry name" value="CdaR_GGDEF"/>
</dbReference>
<dbReference type="PANTHER" id="PTHR33744:SF1">
    <property type="entry name" value="DNA-BINDING TRANSCRIPTIONAL ACTIVATOR ADER"/>
    <property type="match status" value="1"/>
</dbReference>
<protein>
    <submittedName>
        <fullName evidence="5">Purine catabolism regulator</fullName>
    </submittedName>
</protein>
<keyword evidence="6" id="KW-1185">Reference proteome</keyword>
<evidence type="ECO:0000313" key="6">
    <source>
        <dbReference type="Proteomes" id="UP000550501"/>
    </source>
</evidence>
<evidence type="ECO:0000259" key="3">
    <source>
        <dbReference type="Pfam" id="PF13556"/>
    </source>
</evidence>
<dbReference type="InterPro" id="IPR042070">
    <property type="entry name" value="PucR_C-HTH_sf"/>
</dbReference>
<gene>
    <name evidence="5" type="ORF">FHR72_005106</name>
</gene>
<dbReference type="PANTHER" id="PTHR33744">
    <property type="entry name" value="CARBOHYDRATE DIACID REGULATOR"/>
    <property type="match status" value="1"/>
</dbReference>
<sequence>MAVTVGEVVALPVVQQGSPQILSGRRWSEPIRWLHVGGVADLSSLLQGGELVLTTGAGLGRDPQRYLEGLANAGALGVVVEVGASSASLPESLTARAEALDLALVALHRQIKFVDVTEVVHRRIVAEQYDEVAFDRRVHEAFTELSMRRASVTGIVDAAAGILGRPVVLEDLAHQAVAVAAQGARTAELLADWENRSRRSPTADGGPEQWTITTVGPRGEEWGRLIVPTPAGERGRVTMVLERASAALALNRMIERNTTGLHQQAQSGLFDDVLQGRLADEREAAARAHALGLRTASRYFPVVVRVDHARPAVDPLDAQRRNVSLLDAVSHTVNAAGHTGLFSTRREGEVAALIALSAARGGPDRALTDLGERLRHALHRIDGVTREVCAVGAPDAAIVDAIRGLGEAGHVAEVALAMPDRSRAYFQASDVRLRGLMALLRDDPRVLRFAETELRPLLERGVTADVDLLRAYLDLAGNKAALAHRLHISRPALYKRLAALGRTLGVDLDDAESMTSLSVALMVLDARQRIASPGLGENA</sequence>
<dbReference type="RefSeq" id="WP_183473959.1">
    <property type="nucleotide sequence ID" value="NZ_JACHVU010000019.1"/>
</dbReference>